<dbReference type="InterPro" id="IPR029063">
    <property type="entry name" value="SAM-dependent_MTases_sf"/>
</dbReference>
<dbReference type="Pfam" id="PF04672">
    <property type="entry name" value="Methyltransf_19"/>
    <property type="match status" value="1"/>
</dbReference>
<dbReference type="GO" id="GO:0032259">
    <property type="term" value="P:methylation"/>
    <property type="evidence" value="ECO:0007669"/>
    <property type="project" value="UniProtKB-KW"/>
</dbReference>
<dbReference type="RefSeq" id="WP_345432552.1">
    <property type="nucleotide sequence ID" value="NZ_BAABHK010000005.1"/>
</dbReference>
<keyword evidence="2" id="KW-0489">Methyltransferase</keyword>
<evidence type="ECO:0000256" key="1">
    <source>
        <dbReference type="SAM" id="MobiDB-lite"/>
    </source>
</evidence>
<keyword evidence="2" id="KW-0808">Transferase</keyword>
<gene>
    <name evidence="2" type="ORF">GCM10023196_041420</name>
</gene>
<reference evidence="3" key="1">
    <citation type="journal article" date="2019" name="Int. J. Syst. Evol. Microbiol.">
        <title>The Global Catalogue of Microorganisms (GCM) 10K type strain sequencing project: providing services to taxonomists for standard genome sequencing and annotation.</title>
        <authorList>
            <consortium name="The Broad Institute Genomics Platform"/>
            <consortium name="The Broad Institute Genome Sequencing Center for Infectious Disease"/>
            <person name="Wu L."/>
            <person name="Ma J."/>
        </authorList>
    </citation>
    <scope>NUCLEOTIDE SEQUENCE [LARGE SCALE GENOMIC DNA]</scope>
    <source>
        <strain evidence="3">JCM 17939</strain>
    </source>
</reference>
<proteinExistence type="predicted"/>
<accession>A0ABP8UE46</accession>
<dbReference type="InterPro" id="IPR006764">
    <property type="entry name" value="SAM_dep_MeTrfase_SAV2177_type"/>
</dbReference>
<comment type="caution">
    <text evidence="2">The sequence shown here is derived from an EMBL/GenBank/DDBJ whole genome shotgun (WGS) entry which is preliminary data.</text>
</comment>
<dbReference type="Gene3D" id="3.40.50.150">
    <property type="entry name" value="Vaccinia Virus protein VP39"/>
    <property type="match status" value="1"/>
</dbReference>
<dbReference type="CDD" id="cd02440">
    <property type="entry name" value="AdoMet_MTases"/>
    <property type="match status" value="1"/>
</dbReference>
<organism evidence="2 3">
    <name type="scientific">Actinoallomurus vinaceus</name>
    <dbReference type="NCBI Taxonomy" id="1080074"/>
    <lineage>
        <taxon>Bacteria</taxon>
        <taxon>Bacillati</taxon>
        <taxon>Actinomycetota</taxon>
        <taxon>Actinomycetes</taxon>
        <taxon>Streptosporangiales</taxon>
        <taxon>Thermomonosporaceae</taxon>
        <taxon>Actinoallomurus</taxon>
    </lineage>
</organism>
<name>A0ABP8UE46_9ACTN</name>
<feature type="region of interest" description="Disordered" evidence="1">
    <location>
        <begin position="238"/>
        <end position="258"/>
    </location>
</feature>
<evidence type="ECO:0000313" key="3">
    <source>
        <dbReference type="Proteomes" id="UP001501442"/>
    </source>
</evidence>
<dbReference type="PIRSF" id="PIRSF017393">
    <property type="entry name" value="MTase_SAV2177"/>
    <property type="match status" value="1"/>
</dbReference>
<dbReference type="GO" id="GO:0008168">
    <property type="term" value="F:methyltransferase activity"/>
    <property type="evidence" value="ECO:0007669"/>
    <property type="project" value="UniProtKB-KW"/>
</dbReference>
<evidence type="ECO:0000313" key="2">
    <source>
        <dbReference type="EMBL" id="GAA4627781.1"/>
    </source>
</evidence>
<dbReference type="Proteomes" id="UP001501442">
    <property type="component" value="Unassembled WGS sequence"/>
</dbReference>
<sequence length="258" mass="28168">MTMDAMVPDGLDTATPNVARMYDYYLGGKDNFAADREAASRILKVFPDTPVAARANRDFLRRAVRHLSAAGISQFLDIGSGLPTQGNVHEVAADARVTYVDNDPMVLCHARALLGGASDVSIIQADLRKPESILGHRDLNLDLSRPVALLLVAVLHFVTDDEAPYDIIARFRDALPSGSHVVISHLTTEGVPEEHVRAGRAAYKNATAPIVPRPRADIRRFFDGLELIDPGLTRIAEWRPDDPNTPRSHGFAGVGRKH</sequence>
<protein>
    <submittedName>
        <fullName evidence="2">SAM-dependent methyltransferase</fullName>
    </submittedName>
</protein>
<keyword evidence="3" id="KW-1185">Reference proteome</keyword>
<dbReference type="EMBL" id="BAABHK010000005">
    <property type="protein sequence ID" value="GAA4627781.1"/>
    <property type="molecule type" value="Genomic_DNA"/>
</dbReference>
<dbReference type="SUPFAM" id="SSF53335">
    <property type="entry name" value="S-adenosyl-L-methionine-dependent methyltransferases"/>
    <property type="match status" value="1"/>
</dbReference>